<dbReference type="SUPFAM" id="SSF50978">
    <property type="entry name" value="WD40 repeat-like"/>
    <property type="match status" value="1"/>
</dbReference>
<dbReference type="Proteomes" id="UP000821837">
    <property type="component" value="Unassembled WGS sequence"/>
</dbReference>
<reference evidence="5" key="2">
    <citation type="submission" date="2021-09" db="EMBL/GenBank/DDBJ databases">
        <authorList>
            <person name="Jia N."/>
            <person name="Wang J."/>
            <person name="Shi W."/>
            <person name="Du L."/>
            <person name="Sun Y."/>
            <person name="Zhan W."/>
            <person name="Jiang J."/>
            <person name="Wang Q."/>
            <person name="Zhang B."/>
            <person name="Ji P."/>
            <person name="Sakyi L.B."/>
            <person name="Cui X."/>
            <person name="Yuan T."/>
            <person name="Jiang B."/>
            <person name="Yang W."/>
            <person name="Lam T.T.-Y."/>
            <person name="Chang Q."/>
            <person name="Ding S."/>
            <person name="Wang X."/>
            <person name="Zhu J."/>
            <person name="Ruan X."/>
            <person name="Zhao L."/>
            <person name="Wei J."/>
            <person name="Que T."/>
            <person name="Du C."/>
            <person name="Cheng J."/>
            <person name="Dai P."/>
            <person name="Han X."/>
            <person name="Huang E."/>
            <person name="Gao Y."/>
            <person name="Liu J."/>
            <person name="Shao H."/>
            <person name="Ye R."/>
            <person name="Li L."/>
            <person name="Wei W."/>
            <person name="Wang X."/>
            <person name="Wang C."/>
            <person name="Huo Q."/>
            <person name="Li W."/>
            <person name="Guo W."/>
            <person name="Chen H."/>
            <person name="Chen S."/>
            <person name="Zhou L."/>
            <person name="Zhou L."/>
            <person name="Ni X."/>
            <person name="Tian J."/>
            <person name="Zhou Y."/>
            <person name="Sheng Y."/>
            <person name="Liu T."/>
            <person name="Pan Y."/>
            <person name="Xia L."/>
            <person name="Li J."/>
            <person name="Zhao F."/>
            <person name="Cao W."/>
        </authorList>
    </citation>
    <scope>NUCLEOTIDE SEQUENCE</scope>
    <source>
        <strain evidence="5">Rsan-2018</strain>
        <tissue evidence="5">Larvae</tissue>
    </source>
</reference>
<accession>A0A9D4PML0</accession>
<dbReference type="InterPro" id="IPR036322">
    <property type="entry name" value="WD40_repeat_dom_sf"/>
</dbReference>
<evidence type="ECO:0000313" key="6">
    <source>
        <dbReference type="Proteomes" id="UP000821837"/>
    </source>
</evidence>
<dbReference type="SMART" id="SM00320">
    <property type="entry name" value="WD40"/>
    <property type="match status" value="2"/>
</dbReference>
<dbReference type="InterPro" id="IPR015943">
    <property type="entry name" value="WD40/YVTN_repeat-like_dom_sf"/>
</dbReference>
<keyword evidence="1" id="KW-0853">WD repeat</keyword>
<sequence>MNLWPSNRYGNGLLFAGFNQDQGCFACGMEDGFRVYNCDPLKEKEKQDFADGGIGIVEMLFRCNYLALVGGGRKPRYPPNKVMVWDDLKKLNVIELEFTSDVKAVRLRRDRIVVVLESVIKVYTFTQNPQQLHVFETCPNDKATTAYWRSPAGTRATYKLWTWARQRSHRWTSKPTRHPSVASALNLSGTRLATASEKGTLIRVFDTTSGNLVNELRRGANTASIYCINFNLDSSLMCVSSDHGTVHIFAVEDSTRRNKQSSWASASFLPKYFSSKWSFGKFQVPGGAHCICAFGADQNSVIAICADGSYYKFVFNAKGECTRDVYAQFLDMSDDNGRS</sequence>
<evidence type="ECO:0000256" key="4">
    <source>
        <dbReference type="ARBA" id="ARBA00025740"/>
    </source>
</evidence>
<proteinExistence type="inferred from homology"/>
<dbReference type="Pfam" id="PF21032">
    <property type="entry name" value="PROPPIN"/>
    <property type="match status" value="1"/>
</dbReference>
<dbReference type="EMBL" id="JABSTV010001253">
    <property type="protein sequence ID" value="KAH7944391.1"/>
    <property type="molecule type" value="Genomic_DNA"/>
</dbReference>
<dbReference type="PANTHER" id="PTHR11227">
    <property type="entry name" value="WD-REPEAT PROTEIN INTERACTING WITH PHOSPHOINOSIDES WIPI -RELATED"/>
    <property type="match status" value="1"/>
</dbReference>
<dbReference type="AlphaFoldDB" id="A0A9D4PML0"/>
<keyword evidence="6" id="KW-1185">Reference proteome</keyword>
<dbReference type="VEuPathDB" id="VectorBase:RSAN_057727"/>
<evidence type="ECO:0000313" key="5">
    <source>
        <dbReference type="EMBL" id="KAH7944391.1"/>
    </source>
</evidence>
<gene>
    <name evidence="5" type="ORF">HPB52_018980</name>
</gene>
<reference evidence="5" key="1">
    <citation type="journal article" date="2020" name="Cell">
        <title>Large-Scale Comparative Analyses of Tick Genomes Elucidate Their Genetic Diversity and Vector Capacities.</title>
        <authorList>
            <consortium name="Tick Genome and Microbiome Consortium (TIGMIC)"/>
            <person name="Jia N."/>
            <person name="Wang J."/>
            <person name="Shi W."/>
            <person name="Du L."/>
            <person name="Sun Y."/>
            <person name="Zhan W."/>
            <person name="Jiang J.F."/>
            <person name="Wang Q."/>
            <person name="Zhang B."/>
            <person name="Ji P."/>
            <person name="Bell-Sakyi L."/>
            <person name="Cui X.M."/>
            <person name="Yuan T.T."/>
            <person name="Jiang B.G."/>
            <person name="Yang W.F."/>
            <person name="Lam T.T."/>
            <person name="Chang Q.C."/>
            <person name="Ding S.J."/>
            <person name="Wang X.J."/>
            <person name="Zhu J.G."/>
            <person name="Ruan X.D."/>
            <person name="Zhao L."/>
            <person name="Wei J.T."/>
            <person name="Ye R.Z."/>
            <person name="Que T.C."/>
            <person name="Du C.H."/>
            <person name="Zhou Y.H."/>
            <person name="Cheng J.X."/>
            <person name="Dai P.F."/>
            <person name="Guo W.B."/>
            <person name="Han X.H."/>
            <person name="Huang E.J."/>
            <person name="Li L.F."/>
            <person name="Wei W."/>
            <person name="Gao Y.C."/>
            <person name="Liu J.Z."/>
            <person name="Shao H.Z."/>
            <person name="Wang X."/>
            <person name="Wang C.C."/>
            <person name="Yang T.C."/>
            <person name="Huo Q.B."/>
            <person name="Li W."/>
            <person name="Chen H.Y."/>
            <person name="Chen S.E."/>
            <person name="Zhou L.G."/>
            <person name="Ni X.B."/>
            <person name="Tian J.H."/>
            <person name="Sheng Y."/>
            <person name="Liu T."/>
            <person name="Pan Y.S."/>
            <person name="Xia L.Y."/>
            <person name="Li J."/>
            <person name="Zhao F."/>
            <person name="Cao W.C."/>
        </authorList>
    </citation>
    <scope>NUCLEOTIDE SEQUENCE</scope>
    <source>
        <strain evidence="5">Rsan-2018</strain>
    </source>
</reference>
<comment type="similarity">
    <text evidence="4">Belongs to the WD repeat PROPPIN family.</text>
</comment>
<evidence type="ECO:0000256" key="1">
    <source>
        <dbReference type="ARBA" id="ARBA00022574"/>
    </source>
</evidence>
<dbReference type="GO" id="GO:0005737">
    <property type="term" value="C:cytoplasm"/>
    <property type="evidence" value="ECO:0007669"/>
    <property type="project" value="UniProtKB-ARBA"/>
</dbReference>
<dbReference type="Gene3D" id="2.130.10.10">
    <property type="entry name" value="YVTN repeat-like/Quinoprotein amine dehydrogenase"/>
    <property type="match status" value="1"/>
</dbReference>
<dbReference type="GO" id="GO:0006914">
    <property type="term" value="P:autophagy"/>
    <property type="evidence" value="ECO:0007669"/>
    <property type="project" value="UniProtKB-KW"/>
</dbReference>
<protein>
    <recommendedName>
        <fullName evidence="7">WD repeat domain phosphoinositide-interacting protein 3</fullName>
    </recommendedName>
</protein>
<dbReference type="InterPro" id="IPR048720">
    <property type="entry name" value="PROPPIN"/>
</dbReference>
<evidence type="ECO:0000256" key="2">
    <source>
        <dbReference type="ARBA" id="ARBA00022737"/>
    </source>
</evidence>
<keyword evidence="2" id="KW-0677">Repeat</keyword>
<organism evidence="5 6">
    <name type="scientific">Rhipicephalus sanguineus</name>
    <name type="common">Brown dog tick</name>
    <name type="synonym">Ixodes sanguineus</name>
    <dbReference type="NCBI Taxonomy" id="34632"/>
    <lineage>
        <taxon>Eukaryota</taxon>
        <taxon>Metazoa</taxon>
        <taxon>Ecdysozoa</taxon>
        <taxon>Arthropoda</taxon>
        <taxon>Chelicerata</taxon>
        <taxon>Arachnida</taxon>
        <taxon>Acari</taxon>
        <taxon>Parasitiformes</taxon>
        <taxon>Ixodida</taxon>
        <taxon>Ixodoidea</taxon>
        <taxon>Ixodidae</taxon>
        <taxon>Rhipicephalinae</taxon>
        <taxon>Rhipicephalus</taxon>
        <taxon>Rhipicephalus</taxon>
    </lineage>
</organism>
<name>A0A9D4PML0_RHISA</name>
<comment type="caution">
    <text evidence="5">The sequence shown here is derived from an EMBL/GenBank/DDBJ whole genome shotgun (WGS) entry which is preliminary data.</text>
</comment>
<evidence type="ECO:0000256" key="3">
    <source>
        <dbReference type="ARBA" id="ARBA00023006"/>
    </source>
</evidence>
<evidence type="ECO:0008006" key="7">
    <source>
        <dbReference type="Google" id="ProtNLM"/>
    </source>
</evidence>
<keyword evidence="3" id="KW-0072">Autophagy</keyword>
<dbReference type="InterPro" id="IPR001680">
    <property type="entry name" value="WD40_rpt"/>
</dbReference>